<dbReference type="GeneID" id="78230018"/>
<keyword evidence="3" id="KW-1185">Reference proteome</keyword>
<dbReference type="STRING" id="100884.GCA_000269565_02184"/>
<evidence type="ECO:0000313" key="2">
    <source>
        <dbReference type="EMBL" id="EFW04675.1"/>
    </source>
</evidence>
<dbReference type="CDD" id="cd00093">
    <property type="entry name" value="HTH_XRE"/>
    <property type="match status" value="1"/>
</dbReference>
<feature type="domain" description="HTH cro/C1-type" evidence="1">
    <location>
        <begin position="9"/>
        <end position="63"/>
    </location>
</feature>
<dbReference type="GO" id="GO:0003677">
    <property type="term" value="F:DNA binding"/>
    <property type="evidence" value="ECO:0007669"/>
    <property type="project" value="InterPro"/>
</dbReference>
<dbReference type="Pfam" id="PF01381">
    <property type="entry name" value="HTH_3"/>
    <property type="match status" value="1"/>
</dbReference>
<sequence length="407" mass="48772">MINNFGGIIKLNRIQQGLTLDYISYKTGISKSQISRIERNKEQITFENVVKIFSVMNIEVSNENFETQFEKDFQTFYSDVVYVKDIENSYKVIRSYSDKIKSSLSYIKYLLCELIYMVMKGYSQKIETYLFIEKYFEYLESYQIQLFYDYLGVISYGNKLYKESYNYYNQAFSYRGNDYSNAMVYFHRSIPLTIFGELSDALECAIQARDIFTKTVNIKRLTSVNFQIAVIYSMNGHFKQSEKLNLACIEAFNNLGMVKEVEDTYNNLIWGYVRSREFDKIIDLENKALDIMHHDHCICFYLSYAYYKLQNKKKASEYIRKAKVQMNNPTEYMKAMINAFQVYLSKSSDERKEKQLLKVHQITKETRQYDLEVFTMELLREFYQSVHNTEKEYECMEKLIQYYKKRR</sequence>
<accession>E7GBE0</accession>
<dbReference type="InterPro" id="IPR001387">
    <property type="entry name" value="Cro/C1-type_HTH"/>
</dbReference>
<gene>
    <name evidence="2" type="ORF">HMPREF9488_02081</name>
</gene>
<dbReference type="EMBL" id="ADKX01000034">
    <property type="protein sequence ID" value="EFW04675.1"/>
    <property type="molecule type" value="Genomic_DNA"/>
</dbReference>
<dbReference type="InterPro" id="IPR010982">
    <property type="entry name" value="Lambda_DNA-bd_dom_sf"/>
</dbReference>
<proteinExistence type="predicted"/>
<comment type="caution">
    <text evidence="2">The sequence shown here is derived from an EMBL/GenBank/DDBJ whole genome shotgun (WGS) entry which is preliminary data.</text>
</comment>
<dbReference type="PROSITE" id="PS50943">
    <property type="entry name" value="HTH_CROC1"/>
    <property type="match status" value="1"/>
</dbReference>
<evidence type="ECO:0000259" key="1">
    <source>
        <dbReference type="PROSITE" id="PS50943"/>
    </source>
</evidence>
<protein>
    <recommendedName>
        <fullName evidence="1">HTH cro/C1-type domain-containing protein</fullName>
    </recommendedName>
</protein>
<dbReference type="AlphaFoldDB" id="E7GBE0"/>
<dbReference type="RefSeq" id="WP_008789181.1">
    <property type="nucleotide sequence ID" value="NZ_AKCB01000001.1"/>
</dbReference>
<dbReference type="OrthoDB" id="1655816at2"/>
<dbReference type="Gene3D" id="1.10.260.40">
    <property type="entry name" value="lambda repressor-like DNA-binding domains"/>
    <property type="match status" value="1"/>
</dbReference>
<dbReference type="InterPro" id="IPR011990">
    <property type="entry name" value="TPR-like_helical_dom_sf"/>
</dbReference>
<dbReference type="HOGENOM" id="CLU_675630_0_0_9"/>
<dbReference type="eggNOG" id="ENOG50340YN">
    <property type="taxonomic scope" value="Bacteria"/>
</dbReference>
<reference evidence="2 3" key="1">
    <citation type="submission" date="2010-12" db="EMBL/GenBank/DDBJ databases">
        <title>The Genome Sequence of Coprobacillus sp. strain 29_1.</title>
        <authorList>
            <consortium name="The Broad Institute Genome Sequencing Platform"/>
            <person name="Earl A."/>
            <person name="Ward D."/>
            <person name="Feldgarden M."/>
            <person name="Gevers D."/>
            <person name="Daigneault M."/>
            <person name="Sibley C.D."/>
            <person name="White A."/>
            <person name="Strauss J."/>
            <person name="Allen-Vercoe E."/>
            <person name="Young S.K."/>
            <person name="Zeng Q."/>
            <person name="Gargeya S."/>
            <person name="Fitzgerald M."/>
            <person name="Haas B."/>
            <person name="Abouelleil A."/>
            <person name="Alvarado L."/>
            <person name="Arachchi H.M."/>
            <person name="Berlin A."/>
            <person name="Brown A."/>
            <person name="Chapman S.B."/>
            <person name="Chen Z."/>
            <person name="Dunbar C."/>
            <person name="Freedman E."/>
            <person name="Gearin G."/>
            <person name="Gellesch M."/>
            <person name="Goldberg J."/>
            <person name="Griggs A."/>
            <person name="Gujja S."/>
            <person name="Heilman E."/>
            <person name="Heiman D."/>
            <person name="Howarth C."/>
            <person name="Larson L."/>
            <person name="Lui A."/>
            <person name="MacDonald P.J.P."/>
            <person name="Mehta T."/>
            <person name="Montmayeur A."/>
            <person name="Murphy C."/>
            <person name="Neiman D."/>
            <person name="Pearson M."/>
            <person name="Priest M."/>
            <person name="Roberts A."/>
            <person name="Saif S."/>
            <person name="Shea T."/>
            <person name="Shenoy N."/>
            <person name="Sisk P."/>
            <person name="Stolte C."/>
            <person name="Sykes S."/>
            <person name="White J."/>
            <person name="Yandava C."/>
            <person name="Nusbaum C."/>
            <person name="Birren B."/>
        </authorList>
    </citation>
    <scope>NUCLEOTIDE SEQUENCE [LARGE SCALE GENOMIC DNA]</scope>
    <source>
        <strain evidence="2 3">29_1</strain>
    </source>
</reference>
<organism evidence="2 3">
    <name type="scientific">Coprobacillus cateniformis</name>
    <dbReference type="NCBI Taxonomy" id="100884"/>
    <lineage>
        <taxon>Bacteria</taxon>
        <taxon>Bacillati</taxon>
        <taxon>Bacillota</taxon>
        <taxon>Erysipelotrichia</taxon>
        <taxon>Erysipelotrichales</taxon>
        <taxon>Coprobacillaceae</taxon>
        <taxon>Coprobacillus</taxon>
    </lineage>
</organism>
<name>E7GBE0_9FIRM</name>
<dbReference type="Proteomes" id="UP000003157">
    <property type="component" value="Unassembled WGS sequence"/>
</dbReference>
<dbReference type="Gene3D" id="1.25.40.10">
    <property type="entry name" value="Tetratricopeptide repeat domain"/>
    <property type="match status" value="1"/>
</dbReference>
<dbReference type="SUPFAM" id="SSF48452">
    <property type="entry name" value="TPR-like"/>
    <property type="match status" value="1"/>
</dbReference>
<evidence type="ECO:0000313" key="3">
    <source>
        <dbReference type="Proteomes" id="UP000003157"/>
    </source>
</evidence>
<dbReference type="SUPFAM" id="SSF47413">
    <property type="entry name" value="lambda repressor-like DNA-binding domains"/>
    <property type="match status" value="1"/>
</dbReference>
<dbReference type="SMART" id="SM00530">
    <property type="entry name" value="HTH_XRE"/>
    <property type="match status" value="1"/>
</dbReference>